<dbReference type="Pfam" id="PF02525">
    <property type="entry name" value="Flavodoxin_2"/>
    <property type="match status" value="1"/>
</dbReference>
<dbReference type="GO" id="GO:0010181">
    <property type="term" value="F:FMN binding"/>
    <property type="evidence" value="ECO:0007669"/>
    <property type="project" value="TreeGrafter"/>
</dbReference>
<dbReference type="SUPFAM" id="SSF52218">
    <property type="entry name" value="Flavoproteins"/>
    <property type="match status" value="1"/>
</dbReference>
<reference evidence="3 4" key="1">
    <citation type="submission" date="2017-02" db="EMBL/GenBank/DDBJ databases">
        <authorList>
            <person name="Peterson S.W."/>
        </authorList>
    </citation>
    <scope>NUCLEOTIDE SEQUENCE [LARGE SCALE GENOMIC DNA]</scope>
    <source>
        <strain evidence="3 4">DSM 18034</strain>
    </source>
</reference>
<dbReference type="Gene3D" id="3.40.50.360">
    <property type="match status" value="1"/>
</dbReference>
<dbReference type="InterPro" id="IPR003680">
    <property type="entry name" value="Flavodoxin_fold"/>
</dbReference>
<dbReference type="GO" id="GO:0003955">
    <property type="term" value="F:NAD(P)H dehydrogenase (quinone) activity"/>
    <property type="evidence" value="ECO:0007669"/>
    <property type="project" value="TreeGrafter"/>
</dbReference>
<sequence length="201" mass="22537">MKRILVLFAHPALKKSKINKALRLAIEGMEQVTVHDLYAAYPEYLIDVEAEQALCEAHDIIVMQHPFYWYSTPALLKEWQDIVLEHGWAYGSTGKALHGKIFFQVLTAGGGEETYQTGGYNLFPVGELTSPLRSTANLCGMEWLPPFAVFGVHRGLPPDEVVHHAENYRRVLLALRDGHFDVEAAKGLEHMNVNLDAIIEG</sequence>
<dbReference type="Proteomes" id="UP000189733">
    <property type="component" value="Unassembled WGS sequence"/>
</dbReference>
<dbReference type="GO" id="GO:0009055">
    <property type="term" value="F:electron transfer activity"/>
    <property type="evidence" value="ECO:0007669"/>
    <property type="project" value="TreeGrafter"/>
</dbReference>
<accession>A0A1T4VS84</accession>
<evidence type="ECO:0000313" key="4">
    <source>
        <dbReference type="Proteomes" id="UP000189733"/>
    </source>
</evidence>
<dbReference type="PANTHER" id="PTHR47307">
    <property type="entry name" value="GLUTATHIONE-REGULATED POTASSIUM-EFFLUX SYSTEM ANCILLARY PROTEIN KEFG"/>
    <property type="match status" value="1"/>
</dbReference>
<dbReference type="InterPro" id="IPR046980">
    <property type="entry name" value="KefG/KefF"/>
</dbReference>
<dbReference type="RefSeq" id="WP_078684121.1">
    <property type="nucleotide sequence ID" value="NZ_FUYA01000002.1"/>
</dbReference>
<evidence type="ECO:0000259" key="2">
    <source>
        <dbReference type="Pfam" id="PF02525"/>
    </source>
</evidence>
<evidence type="ECO:0000256" key="1">
    <source>
        <dbReference type="ARBA" id="ARBA00023002"/>
    </source>
</evidence>
<keyword evidence="4" id="KW-1185">Reference proteome</keyword>
<dbReference type="PANTHER" id="PTHR47307:SF1">
    <property type="entry name" value="GLUTATHIONE-REGULATED POTASSIUM-EFFLUX SYSTEM ANCILLARY PROTEIN KEFG"/>
    <property type="match status" value="1"/>
</dbReference>
<proteinExistence type="predicted"/>
<dbReference type="EMBL" id="FUYA01000002">
    <property type="protein sequence ID" value="SKA67381.1"/>
    <property type="molecule type" value="Genomic_DNA"/>
</dbReference>
<feature type="domain" description="Flavodoxin-like fold" evidence="2">
    <location>
        <begin position="2"/>
        <end position="170"/>
    </location>
</feature>
<dbReference type="InterPro" id="IPR029039">
    <property type="entry name" value="Flavoprotein-like_sf"/>
</dbReference>
<evidence type="ECO:0000313" key="3">
    <source>
        <dbReference type="EMBL" id="SKA67381.1"/>
    </source>
</evidence>
<dbReference type="OrthoDB" id="9798454at2"/>
<keyword evidence="1" id="KW-0560">Oxidoreductase</keyword>
<dbReference type="AlphaFoldDB" id="A0A1T4VS84"/>
<dbReference type="STRING" id="1121442.SAMN02745702_00813"/>
<name>A0A1T4VS84_9BACT</name>
<gene>
    <name evidence="3" type="ORF">SAMN02745702_00813</name>
</gene>
<protein>
    <submittedName>
        <fullName evidence="3">Kef-type potassium/proton antiporter accessory protein, CPA2 family</fullName>
    </submittedName>
</protein>
<organism evidence="3 4">
    <name type="scientific">Desulfobaculum bizertense DSM 18034</name>
    <dbReference type="NCBI Taxonomy" id="1121442"/>
    <lineage>
        <taxon>Bacteria</taxon>
        <taxon>Pseudomonadati</taxon>
        <taxon>Thermodesulfobacteriota</taxon>
        <taxon>Desulfovibrionia</taxon>
        <taxon>Desulfovibrionales</taxon>
        <taxon>Desulfovibrionaceae</taxon>
        <taxon>Desulfobaculum</taxon>
    </lineage>
</organism>